<dbReference type="InterPro" id="IPR017896">
    <property type="entry name" value="4Fe4S_Fe-S-bd"/>
</dbReference>
<sequence>MTADLQFYRRAVRWGATLLFFAVPFVRLNDESLLRFDIETLRLFFFGKAIWIEDFFLILLFIFALTFLFISVTQLFGRVWCGWLCPQTLIVDFTRKMDRKKQTMLSRAEGHIFTAVFSILISACMIWYFISPYDFITDLAGLRLGSVTLWFWGVLSVITYINFAFFRHGFCTTVCPYAKLQGIMFDAHTMAITMHPERRDECIKCLACVKTCPTGIDIRQGFSQGCINCAECIQACGRVMAKKGKTSLIGYVYGLENKPKFFRANVLITAGLFLVFTVLFSVRLLFSDPFGFEVYPASKIMPREQGGRIINAFDVRLTNRTGSEMNIRLSLEEAEGYEIQPERRFELGSGESVRKEIYIVLPEAAFGKYPVRTFNLKAETEGDNPASVLAEAGFRKPIGRKK</sequence>
<evidence type="ECO:0000256" key="6">
    <source>
        <dbReference type="ARBA" id="ARBA00023014"/>
    </source>
</evidence>
<protein>
    <submittedName>
        <fullName evidence="9">4Fe-4S binding protein</fullName>
    </submittedName>
</protein>
<dbReference type="GO" id="GO:0005886">
    <property type="term" value="C:plasma membrane"/>
    <property type="evidence" value="ECO:0007669"/>
    <property type="project" value="TreeGrafter"/>
</dbReference>
<feature type="transmembrane region" description="Helical" evidence="7">
    <location>
        <begin position="266"/>
        <end position="286"/>
    </location>
</feature>
<organism evidence="9 10">
    <name type="scientific">Geovibrio thiophilus</name>
    <dbReference type="NCBI Taxonomy" id="139438"/>
    <lineage>
        <taxon>Bacteria</taxon>
        <taxon>Pseudomonadati</taxon>
        <taxon>Deferribacterota</taxon>
        <taxon>Deferribacteres</taxon>
        <taxon>Deferribacterales</taxon>
        <taxon>Geovibrionaceae</taxon>
        <taxon>Geovibrio</taxon>
    </lineage>
</organism>
<gene>
    <name evidence="9" type="ORF">EP073_03375</name>
</gene>
<proteinExistence type="predicted"/>
<feature type="transmembrane region" description="Helical" evidence="7">
    <location>
        <begin position="49"/>
        <end position="69"/>
    </location>
</feature>
<evidence type="ECO:0000313" key="10">
    <source>
        <dbReference type="Proteomes" id="UP000287502"/>
    </source>
</evidence>
<dbReference type="Proteomes" id="UP000287502">
    <property type="component" value="Chromosome"/>
</dbReference>
<dbReference type="PANTHER" id="PTHR30176:SF3">
    <property type="entry name" value="FERREDOXIN-TYPE PROTEIN NAPH"/>
    <property type="match status" value="1"/>
</dbReference>
<dbReference type="Pfam" id="PF13746">
    <property type="entry name" value="Fer4_18"/>
    <property type="match status" value="1"/>
</dbReference>
<keyword evidence="6" id="KW-0411">Iron-sulfur</keyword>
<dbReference type="GO" id="GO:0046872">
    <property type="term" value="F:metal ion binding"/>
    <property type="evidence" value="ECO:0007669"/>
    <property type="project" value="UniProtKB-KW"/>
</dbReference>
<dbReference type="InterPro" id="IPR051684">
    <property type="entry name" value="Electron_Trans/Redox"/>
</dbReference>
<keyword evidence="2" id="KW-0004">4Fe-4S</keyword>
<keyword evidence="1" id="KW-0813">Transport</keyword>
<dbReference type="InterPro" id="IPR032879">
    <property type="entry name" value="FixG_C"/>
</dbReference>
<keyword evidence="10" id="KW-1185">Reference proteome</keyword>
<keyword evidence="7" id="KW-0812">Transmembrane</keyword>
<dbReference type="PROSITE" id="PS51379">
    <property type="entry name" value="4FE4S_FER_2"/>
    <property type="match status" value="1"/>
</dbReference>
<evidence type="ECO:0000313" key="9">
    <source>
        <dbReference type="EMBL" id="QAR32476.1"/>
    </source>
</evidence>
<evidence type="ECO:0000256" key="7">
    <source>
        <dbReference type="SAM" id="Phobius"/>
    </source>
</evidence>
<keyword evidence="5" id="KW-0408">Iron</keyword>
<keyword evidence="4" id="KW-0249">Electron transport</keyword>
<feature type="transmembrane region" description="Helical" evidence="7">
    <location>
        <begin position="12"/>
        <end position="28"/>
    </location>
</feature>
<dbReference type="AlphaFoldDB" id="A0A3R5UXX6"/>
<dbReference type="KEGG" id="gtl:EP073_03375"/>
<dbReference type="RefSeq" id="WP_128465763.1">
    <property type="nucleotide sequence ID" value="NZ_CP035108.1"/>
</dbReference>
<reference evidence="9 10" key="1">
    <citation type="submission" date="2019-01" db="EMBL/GenBank/DDBJ databases">
        <title>Geovibrio thiophilus DSM 11263, complete genome.</title>
        <authorList>
            <person name="Spring S."/>
            <person name="Bunk B."/>
            <person name="Sproer C."/>
        </authorList>
    </citation>
    <scope>NUCLEOTIDE SEQUENCE [LARGE SCALE GENOMIC DNA]</scope>
    <source>
        <strain evidence="9 10">DSM 11263</strain>
    </source>
</reference>
<accession>A0A3R5UXX6</accession>
<dbReference type="InterPro" id="IPR017900">
    <property type="entry name" value="4Fe4S_Fe_S_CS"/>
</dbReference>
<keyword evidence="3" id="KW-0479">Metal-binding</keyword>
<dbReference type="GO" id="GO:0051539">
    <property type="term" value="F:4 iron, 4 sulfur cluster binding"/>
    <property type="evidence" value="ECO:0007669"/>
    <property type="project" value="UniProtKB-KW"/>
</dbReference>
<evidence type="ECO:0000259" key="8">
    <source>
        <dbReference type="PROSITE" id="PS51379"/>
    </source>
</evidence>
<evidence type="ECO:0000256" key="3">
    <source>
        <dbReference type="ARBA" id="ARBA00022723"/>
    </source>
</evidence>
<evidence type="ECO:0000256" key="5">
    <source>
        <dbReference type="ARBA" id="ARBA00023004"/>
    </source>
</evidence>
<dbReference type="EMBL" id="CP035108">
    <property type="protein sequence ID" value="QAR32476.1"/>
    <property type="molecule type" value="Genomic_DNA"/>
</dbReference>
<dbReference type="Pfam" id="PF12801">
    <property type="entry name" value="Fer4_5"/>
    <property type="match status" value="2"/>
</dbReference>
<dbReference type="SUPFAM" id="SSF54862">
    <property type="entry name" value="4Fe-4S ferredoxins"/>
    <property type="match status" value="1"/>
</dbReference>
<evidence type="ECO:0000256" key="2">
    <source>
        <dbReference type="ARBA" id="ARBA00022485"/>
    </source>
</evidence>
<evidence type="ECO:0000256" key="1">
    <source>
        <dbReference type="ARBA" id="ARBA00022448"/>
    </source>
</evidence>
<name>A0A3R5UXX6_9BACT</name>
<dbReference type="Gene3D" id="2.60.40.10">
    <property type="entry name" value="Immunoglobulins"/>
    <property type="match status" value="1"/>
</dbReference>
<dbReference type="PANTHER" id="PTHR30176">
    <property type="entry name" value="FERREDOXIN-TYPE PROTEIN NAPH"/>
    <property type="match status" value="1"/>
</dbReference>
<feature type="transmembrane region" description="Helical" evidence="7">
    <location>
        <begin position="112"/>
        <end position="130"/>
    </location>
</feature>
<keyword evidence="7" id="KW-1133">Transmembrane helix</keyword>
<evidence type="ECO:0000256" key="4">
    <source>
        <dbReference type="ARBA" id="ARBA00022982"/>
    </source>
</evidence>
<dbReference type="PROSITE" id="PS00198">
    <property type="entry name" value="4FE4S_FER_1"/>
    <property type="match status" value="1"/>
</dbReference>
<feature type="transmembrane region" description="Helical" evidence="7">
    <location>
        <begin position="150"/>
        <end position="170"/>
    </location>
</feature>
<feature type="domain" description="4Fe-4S ferredoxin-type" evidence="8">
    <location>
        <begin position="190"/>
        <end position="221"/>
    </location>
</feature>
<dbReference type="Gene3D" id="3.30.70.20">
    <property type="match status" value="1"/>
</dbReference>
<dbReference type="InterPro" id="IPR013783">
    <property type="entry name" value="Ig-like_fold"/>
</dbReference>
<dbReference type="Pfam" id="PF11614">
    <property type="entry name" value="FixG_C"/>
    <property type="match status" value="1"/>
</dbReference>
<dbReference type="OrthoDB" id="9811700at2"/>
<keyword evidence="7" id="KW-0472">Membrane</keyword>